<feature type="region of interest" description="Disordered" evidence="11">
    <location>
        <begin position="321"/>
        <end position="378"/>
    </location>
</feature>
<keyword evidence="8 10" id="KW-0539">Nucleus</keyword>
<evidence type="ECO:0000256" key="12">
    <source>
        <dbReference type="SAM" id="Phobius"/>
    </source>
</evidence>
<dbReference type="GO" id="GO:0052906">
    <property type="term" value="F:tRNA (guanine(37)-N1)-methyltransferase activity"/>
    <property type="evidence" value="ECO:0007669"/>
    <property type="project" value="UniProtKB-UniRule"/>
</dbReference>
<evidence type="ECO:0000256" key="2">
    <source>
        <dbReference type="ARBA" id="ARBA00022490"/>
    </source>
</evidence>
<evidence type="ECO:0000256" key="4">
    <source>
        <dbReference type="ARBA" id="ARBA00022679"/>
    </source>
</evidence>
<evidence type="ECO:0000256" key="10">
    <source>
        <dbReference type="HAMAP-Rule" id="MF_03152"/>
    </source>
</evidence>
<comment type="subunit">
    <text evidence="10">Monomer.</text>
</comment>
<dbReference type="GO" id="GO:0070901">
    <property type="term" value="P:mitochondrial tRNA methylation"/>
    <property type="evidence" value="ECO:0007669"/>
    <property type="project" value="TreeGrafter"/>
</dbReference>
<dbReference type="EMBL" id="BJWK01000001">
    <property type="protein sequence ID" value="GEM06561.1"/>
    <property type="molecule type" value="Genomic_DNA"/>
</dbReference>
<evidence type="ECO:0000256" key="5">
    <source>
        <dbReference type="ARBA" id="ARBA00022691"/>
    </source>
</evidence>
<gene>
    <name evidence="10" type="primary">TRM5</name>
    <name evidence="14" type="ORF">Rt10032_c01g0578</name>
</gene>
<dbReference type="Gene3D" id="3.30.300.110">
    <property type="entry name" value="Met-10+ protein-like domains"/>
    <property type="match status" value="1"/>
</dbReference>
<evidence type="ECO:0000313" key="14">
    <source>
        <dbReference type="EMBL" id="GEM06561.1"/>
    </source>
</evidence>
<keyword evidence="7 10" id="KW-0496">Mitochondrion</keyword>
<dbReference type="HAMAP" id="MF_03152">
    <property type="entry name" value="TRM5"/>
    <property type="match status" value="1"/>
</dbReference>
<organism evidence="14 15">
    <name type="scientific">Rhodotorula toruloides</name>
    <name type="common">Yeast</name>
    <name type="synonym">Rhodosporidium toruloides</name>
    <dbReference type="NCBI Taxonomy" id="5286"/>
    <lineage>
        <taxon>Eukaryota</taxon>
        <taxon>Fungi</taxon>
        <taxon>Dikarya</taxon>
        <taxon>Basidiomycota</taxon>
        <taxon>Pucciniomycotina</taxon>
        <taxon>Microbotryomycetes</taxon>
        <taxon>Sporidiobolales</taxon>
        <taxon>Sporidiobolaceae</taxon>
        <taxon>Rhodotorula</taxon>
    </lineage>
</organism>
<dbReference type="GO" id="GO:0005634">
    <property type="term" value="C:nucleus"/>
    <property type="evidence" value="ECO:0007669"/>
    <property type="project" value="UniProtKB-SubCell"/>
</dbReference>
<dbReference type="OrthoDB" id="408788at2759"/>
<keyword evidence="2 10" id="KW-0963">Cytoplasm</keyword>
<reference evidence="14 15" key="1">
    <citation type="submission" date="2019-07" db="EMBL/GenBank/DDBJ databases">
        <title>Rhodotorula toruloides NBRC10032 genome sequencing.</title>
        <authorList>
            <person name="Shida Y."/>
            <person name="Takaku H."/>
            <person name="Ogasawara W."/>
            <person name="Mori K."/>
        </authorList>
    </citation>
    <scope>NUCLEOTIDE SEQUENCE [LARGE SCALE GENOMIC DNA]</scope>
    <source>
        <strain evidence="14 15">NBRC10032</strain>
    </source>
</reference>
<evidence type="ECO:0000313" key="15">
    <source>
        <dbReference type="Proteomes" id="UP000321518"/>
    </source>
</evidence>
<comment type="similarity">
    <text evidence="1">Belongs to the class I-like SAM-binding methyltransferase superfamily. TRM5/TYW2 family.</text>
</comment>
<keyword evidence="3 10" id="KW-0489">Methyltransferase</keyword>
<sequence length="588" mass="65605">MSRSFSHSALPQPTLEPPVRRGMSELDRTAFDTTLSLLAARLPAAKANKFMKEDAKDFIVRLRGIGAVNPDTSNEYRRVLLRTGDRSSLPEELLEVVKRNDGELVEHDVKVGYDYWSADQILQAVLPEDLLDESPTAFTQVGHIAHVNLREQYLPHRHLIGQVILDKNKGLRTVVNKLDTIDSVYRNFQMEVLAGDPDFLVELSEHDCRFRFDFSKVYWNSRLQTEHARLVDSFKPTDVVVDGFAGVGPFAIPAGKKGCAVSASDLNPASAEALAENVKLNKVEKNVRAFEDDGRHFIQTSILKIWNDPFSPYVPAMTSREAKRRARAQREARAAAAAAAPSALSEPPASSTAPPADLPAYLSSSLSSSDSAPSKLAGRPRRLPNHYIMNLPASALTFLDAFNGLFRPLYDLVGEEVVKRAVEEAGGLPIVHCYCFTKEVEEAEKDICARATEALGHRVDPSLPDFALRYVRDVAPNKAMYCLEFRLTKEMLIGTTIALGTFTRALLAAAPLLAKDPKSRLDVFRFGSEGWKSVGKLVLGGFLQGYVWAWVGHFFFERNKPATFKHPFFSFMGDLRLWWEVMTLQRRP</sequence>
<evidence type="ECO:0000256" key="9">
    <source>
        <dbReference type="ARBA" id="ARBA00047783"/>
    </source>
</evidence>
<feature type="binding site" evidence="10">
    <location>
        <begin position="293"/>
        <end position="294"/>
    </location>
    <ligand>
        <name>S-adenosyl-L-methionine</name>
        <dbReference type="ChEBI" id="CHEBI:59789"/>
    </ligand>
</feature>
<dbReference type="PROSITE" id="PS51684">
    <property type="entry name" value="SAM_MT_TRM5_TYW2"/>
    <property type="match status" value="1"/>
</dbReference>
<evidence type="ECO:0000256" key="7">
    <source>
        <dbReference type="ARBA" id="ARBA00023128"/>
    </source>
</evidence>
<dbReference type="InterPro" id="IPR056743">
    <property type="entry name" value="TRM5-TYW2-like_MTfase"/>
</dbReference>
<accession>A0A511K886</accession>
<evidence type="ECO:0000256" key="8">
    <source>
        <dbReference type="ARBA" id="ARBA00023242"/>
    </source>
</evidence>
<dbReference type="InterPro" id="IPR029063">
    <property type="entry name" value="SAM-dependent_MTases_sf"/>
</dbReference>
<feature type="compositionally biased region" description="Polar residues" evidence="11">
    <location>
        <begin position="1"/>
        <end position="11"/>
    </location>
</feature>
<feature type="domain" description="SAM-dependent methyltransferase TRM5/TYW2-type" evidence="13">
    <location>
        <begin position="138"/>
        <end position="489"/>
    </location>
</feature>
<feature type="binding site" evidence="10">
    <location>
        <begin position="265"/>
        <end position="266"/>
    </location>
    <ligand>
        <name>S-adenosyl-L-methionine</name>
        <dbReference type="ChEBI" id="CHEBI:59789"/>
    </ligand>
</feature>
<keyword evidence="12" id="KW-1133">Transmembrane helix</keyword>
<feature type="binding site" evidence="10">
    <location>
        <position position="227"/>
    </location>
    <ligand>
        <name>S-adenosyl-L-methionine</name>
        <dbReference type="ChEBI" id="CHEBI:59789"/>
    </ligand>
</feature>
<feature type="region of interest" description="Disordered" evidence="11">
    <location>
        <begin position="1"/>
        <end position="22"/>
    </location>
</feature>
<name>A0A511K886_RHOTO</name>
<dbReference type="PANTHER" id="PTHR23245:SF36">
    <property type="entry name" value="TRNA (GUANINE(37)-N1)-METHYLTRANSFERASE"/>
    <property type="match status" value="1"/>
</dbReference>
<comment type="function">
    <text evidence="10">Specifically methylates the N1 position of guanosine-37 in various cytoplasmic and mitochondrial tRNAs. Methylation is not dependent on the nature of the nucleoside 5' of the target nucleoside. This is the first step in the biosynthesis of wybutosine (yW), a modified base adjacent to the anticodon of tRNAs and required for accurate decoding.</text>
</comment>
<feature type="binding site" evidence="10">
    <location>
        <position position="390"/>
    </location>
    <ligand>
        <name>S-adenosyl-L-methionine</name>
        <dbReference type="ChEBI" id="CHEBI:59789"/>
    </ligand>
</feature>
<dbReference type="AlphaFoldDB" id="A0A511K886"/>
<evidence type="ECO:0000256" key="3">
    <source>
        <dbReference type="ARBA" id="ARBA00022603"/>
    </source>
</evidence>
<evidence type="ECO:0000259" key="13">
    <source>
        <dbReference type="PROSITE" id="PS51684"/>
    </source>
</evidence>
<keyword evidence="5 10" id="KW-0949">S-adenosyl-L-methionine</keyword>
<dbReference type="GO" id="GO:0002939">
    <property type="term" value="P:tRNA N1-guanine methylation"/>
    <property type="evidence" value="ECO:0007669"/>
    <property type="project" value="TreeGrafter"/>
</dbReference>
<dbReference type="EC" id="2.1.1.228" evidence="10"/>
<comment type="catalytic activity">
    <reaction evidence="9 10">
        <text>guanosine(37) in tRNA + S-adenosyl-L-methionine = N(1)-methylguanosine(37) in tRNA + S-adenosyl-L-homocysteine + H(+)</text>
        <dbReference type="Rhea" id="RHEA:36899"/>
        <dbReference type="Rhea" id="RHEA-COMP:10145"/>
        <dbReference type="Rhea" id="RHEA-COMP:10147"/>
        <dbReference type="ChEBI" id="CHEBI:15378"/>
        <dbReference type="ChEBI" id="CHEBI:57856"/>
        <dbReference type="ChEBI" id="CHEBI:59789"/>
        <dbReference type="ChEBI" id="CHEBI:73542"/>
        <dbReference type="ChEBI" id="CHEBI:74269"/>
        <dbReference type="EC" id="2.1.1.228"/>
    </reaction>
</comment>
<dbReference type="Pfam" id="PF06127">
    <property type="entry name" value="Mpo1-like"/>
    <property type="match status" value="1"/>
</dbReference>
<feature type="transmembrane region" description="Helical" evidence="12">
    <location>
        <begin position="491"/>
        <end position="514"/>
    </location>
</feature>
<evidence type="ECO:0000256" key="6">
    <source>
        <dbReference type="ARBA" id="ARBA00022694"/>
    </source>
</evidence>
<dbReference type="InterPro" id="IPR009305">
    <property type="entry name" value="Mpo1-like"/>
</dbReference>
<dbReference type="Gene3D" id="3.40.50.150">
    <property type="entry name" value="Vaccinia Virus protein VP39"/>
    <property type="match status" value="1"/>
</dbReference>
<keyword evidence="6 10" id="KW-0819">tRNA processing</keyword>
<dbReference type="InterPro" id="IPR030382">
    <property type="entry name" value="MeTrfase_TRM5/TYW2"/>
</dbReference>
<feature type="compositionally biased region" description="Low complexity" evidence="11">
    <location>
        <begin position="334"/>
        <end position="377"/>
    </location>
</feature>
<comment type="caution">
    <text evidence="14">The sequence shown here is derived from an EMBL/GenBank/DDBJ whole genome shotgun (WGS) entry which is preliminary data.</text>
</comment>
<feature type="transmembrane region" description="Helical" evidence="12">
    <location>
        <begin position="534"/>
        <end position="556"/>
    </location>
</feature>
<dbReference type="InterPro" id="IPR056744">
    <property type="entry name" value="TRM5/TYW2-like_N"/>
</dbReference>
<evidence type="ECO:0000256" key="11">
    <source>
        <dbReference type="SAM" id="MobiDB-lite"/>
    </source>
</evidence>
<keyword evidence="12" id="KW-0812">Transmembrane</keyword>
<dbReference type="Pfam" id="PF02475">
    <property type="entry name" value="TRM5-TYW2_MTfase"/>
    <property type="match status" value="1"/>
</dbReference>
<dbReference type="SUPFAM" id="SSF53335">
    <property type="entry name" value="S-adenosyl-L-methionine-dependent methyltransferases"/>
    <property type="match status" value="1"/>
</dbReference>
<evidence type="ECO:0000256" key="1">
    <source>
        <dbReference type="ARBA" id="ARBA00009775"/>
    </source>
</evidence>
<protein>
    <recommendedName>
        <fullName evidence="10">tRNA (guanine(37)-N1)-methyltransferase</fullName>
        <ecNumber evidence="10">2.1.1.228</ecNumber>
    </recommendedName>
    <alternativeName>
        <fullName evidence="10">M1G-methyltransferase</fullName>
    </alternativeName>
    <alternativeName>
        <fullName evidence="10">tRNA [GM37] methyltransferase</fullName>
    </alternativeName>
    <alternativeName>
        <fullName evidence="10">tRNA methyltransferase 5</fullName>
    </alternativeName>
</protein>
<comment type="subcellular location">
    <subcellularLocation>
        <location evidence="10">Mitochondrion matrix</location>
    </subcellularLocation>
    <subcellularLocation>
        <location evidence="10">Nucleus</location>
    </subcellularLocation>
    <subcellularLocation>
        <location evidence="10">Cytoplasm</location>
    </subcellularLocation>
    <text evidence="10">Predominantly in the mitochondria and in the nucleus.</text>
</comment>
<dbReference type="GO" id="GO:0005759">
    <property type="term" value="C:mitochondrial matrix"/>
    <property type="evidence" value="ECO:0007669"/>
    <property type="project" value="UniProtKB-SubCell"/>
</dbReference>
<dbReference type="PANTHER" id="PTHR23245">
    <property type="entry name" value="TRNA METHYLTRANSFERASE"/>
    <property type="match status" value="1"/>
</dbReference>
<dbReference type="Pfam" id="PF25133">
    <property type="entry name" value="TYW2_N_2"/>
    <property type="match status" value="1"/>
</dbReference>
<dbReference type="Proteomes" id="UP000321518">
    <property type="component" value="Unassembled WGS sequence"/>
</dbReference>
<keyword evidence="12" id="KW-0472">Membrane</keyword>
<proteinExistence type="inferred from homology"/>
<keyword evidence="4 10" id="KW-0808">Transferase</keyword>
<dbReference type="FunFam" id="3.30.300.110:FF:000001">
    <property type="entry name" value="tRNA (guanine(37)-N1)-methyltransferase"/>
    <property type="match status" value="1"/>
</dbReference>
<dbReference type="InterPro" id="IPR025792">
    <property type="entry name" value="tRNA_Gua_MeTrfase_euk"/>
</dbReference>
<comment type="similarity">
    <text evidence="10">Belongs to the TRM5 / TYW2 family.</text>
</comment>